<evidence type="ECO:0000313" key="2">
    <source>
        <dbReference type="Proteomes" id="UP000198756"/>
    </source>
</evidence>
<gene>
    <name evidence="1" type="ORF">SAMN03080617_04137</name>
</gene>
<name>A0A1G5ZMU2_9BACT</name>
<reference evidence="2" key="1">
    <citation type="submission" date="2016-10" db="EMBL/GenBank/DDBJ databases">
        <authorList>
            <person name="Varghese N."/>
            <person name="Submissions S."/>
        </authorList>
    </citation>
    <scope>NUCLEOTIDE SEQUENCE [LARGE SCALE GENOMIC DNA]</scope>
    <source>
        <strain evidence="2">DSM 22703</strain>
    </source>
</reference>
<evidence type="ECO:0008006" key="3">
    <source>
        <dbReference type="Google" id="ProtNLM"/>
    </source>
</evidence>
<dbReference type="PROSITE" id="PS51257">
    <property type="entry name" value="PROKAR_LIPOPROTEIN"/>
    <property type="match status" value="1"/>
</dbReference>
<sequence length="373" mass="42579">MKNAIFLFLIVGFASCSSEKKPRERQSLDFSVELDTVQVDAGDELLFVNWSLSSSGESPDGKYLYNFKRTKPVALEVINLENLSLEKIIPMELEGPNGLGTEYISKVHPTPKGSFIFRDGYQVSTFDAQFNKISTFRLDKEDFILKSLPEGRRIWLDQAMSGDGKKLAGFYGGQKMTDPKEGVIVVDFEAQTAQIFPMESLSSWLKYQTTFLYNGEHPVNATFPPNNILVKGDSVVFSIGAENKVYFLELKTDSISSKTYESQFTRQVSEAAFPEIVDSEAEFQKIFEAKLNEVRYGNFHFDEKNKVFWRFTVESPKAVLTAFSPEFEQLGEVLLDENFKLPSKVFVRDGMIYTYLNQDDEVYFVRVKPKFKD</sequence>
<proteinExistence type="predicted"/>
<protein>
    <recommendedName>
        <fullName evidence="3">DUF4221 domain-containing protein</fullName>
    </recommendedName>
</protein>
<evidence type="ECO:0000313" key="1">
    <source>
        <dbReference type="EMBL" id="SDA95846.1"/>
    </source>
</evidence>
<dbReference type="Pfam" id="PF13970">
    <property type="entry name" value="DUF4221"/>
    <property type="match status" value="1"/>
</dbReference>
<dbReference type="OrthoDB" id="833511at2"/>
<organism evidence="1 2">
    <name type="scientific">Algoriphagus alkaliphilus</name>
    <dbReference type="NCBI Taxonomy" id="279824"/>
    <lineage>
        <taxon>Bacteria</taxon>
        <taxon>Pseudomonadati</taxon>
        <taxon>Bacteroidota</taxon>
        <taxon>Cytophagia</taxon>
        <taxon>Cytophagales</taxon>
        <taxon>Cyclobacteriaceae</taxon>
        <taxon>Algoriphagus</taxon>
    </lineage>
</organism>
<dbReference type="EMBL" id="FMXE01000047">
    <property type="protein sequence ID" value="SDA95846.1"/>
    <property type="molecule type" value="Genomic_DNA"/>
</dbReference>
<dbReference type="STRING" id="279824.SAMN03080617_04137"/>
<dbReference type="AlphaFoldDB" id="A0A1G5ZMU2"/>
<dbReference type="InterPro" id="IPR025316">
    <property type="entry name" value="DUF4221"/>
</dbReference>
<dbReference type="RefSeq" id="WP_092734580.1">
    <property type="nucleotide sequence ID" value="NZ_FMXE01000047.1"/>
</dbReference>
<dbReference type="Proteomes" id="UP000198756">
    <property type="component" value="Unassembled WGS sequence"/>
</dbReference>
<accession>A0A1G5ZMU2</accession>
<keyword evidence="2" id="KW-1185">Reference proteome</keyword>